<name>A0A8S4R5Q5_9NEOP</name>
<evidence type="ECO:0000313" key="3">
    <source>
        <dbReference type="Proteomes" id="UP000838756"/>
    </source>
</evidence>
<feature type="region of interest" description="Disordered" evidence="1">
    <location>
        <begin position="1"/>
        <end position="25"/>
    </location>
</feature>
<gene>
    <name evidence="2" type="primary">jg20795</name>
    <name evidence="2" type="ORF">PAEG_LOCUS10435</name>
</gene>
<keyword evidence="3" id="KW-1185">Reference proteome</keyword>
<feature type="compositionally biased region" description="Basic residues" evidence="1">
    <location>
        <begin position="16"/>
        <end position="25"/>
    </location>
</feature>
<dbReference type="Proteomes" id="UP000838756">
    <property type="component" value="Unassembled WGS sequence"/>
</dbReference>
<sequence length="76" mass="8620">MSREVEDVEGGLHQNGQKRLKTKKKPIASHACDFSTMFFKARAVYASELVKEMILKKPAYLRVLCNAARSKACKVY</sequence>
<protein>
    <submittedName>
        <fullName evidence="2">Jg20795 protein</fullName>
    </submittedName>
</protein>
<dbReference type="EMBL" id="CAKXAJ010024867">
    <property type="protein sequence ID" value="CAH2232120.1"/>
    <property type="molecule type" value="Genomic_DNA"/>
</dbReference>
<reference evidence="2" key="1">
    <citation type="submission" date="2022-03" db="EMBL/GenBank/DDBJ databases">
        <authorList>
            <person name="Lindestad O."/>
        </authorList>
    </citation>
    <scope>NUCLEOTIDE SEQUENCE</scope>
</reference>
<evidence type="ECO:0000256" key="1">
    <source>
        <dbReference type="SAM" id="MobiDB-lite"/>
    </source>
</evidence>
<proteinExistence type="predicted"/>
<accession>A0A8S4R5Q5</accession>
<comment type="caution">
    <text evidence="2">The sequence shown here is derived from an EMBL/GenBank/DDBJ whole genome shotgun (WGS) entry which is preliminary data.</text>
</comment>
<dbReference type="AlphaFoldDB" id="A0A8S4R5Q5"/>
<evidence type="ECO:0000313" key="2">
    <source>
        <dbReference type="EMBL" id="CAH2232120.1"/>
    </source>
</evidence>
<organism evidence="2 3">
    <name type="scientific">Pararge aegeria aegeria</name>
    <dbReference type="NCBI Taxonomy" id="348720"/>
    <lineage>
        <taxon>Eukaryota</taxon>
        <taxon>Metazoa</taxon>
        <taxon>Ecdysozoa</taxon>
        <taxon>Arthropoda</taxon>
        <taxon>Hexapoda</taxon>
        <taxon>Insecta</taxon>
        <taxon>Pterygota</taxon>
        <taxon>Neoptera</taxon>
        <taxon>Endopterygota</taxon>
        <taxon>Lepidoptera</taxon>
        <taxon>Glossata</taxon>
        <taxon>Ditrysia</taxon>
        <taxon>Papilionoidea</taxon>
        <taxon>Nymphalidae</taxon>
        <taxon>Satyrinae</taxon>
        <taxon>Satyrini</taxon>
        <taxon>Parargina</taxon>
        <taxon>Pararge</taxon>
    </lineage>
</organism>